<sequence length="273" mass="30531">MEPQAPSLNPKLRLLCSYGGRIMPLPPEKSLHYIGGETRLVVVPRDISFLDFFKLLSDKLLSGRSFYLKYKLPGCDFDSLITVSDNDDLQNMIAEYDSTRFRRIRLFLFPLNHVELTRQSVTVNRLLGLESPIFTSSSSVLASPIFLPKNGPVQFVHSDKVEATAAEENRRQEGAAPTTSASMLPPEKTAAADDAGGVSDRETEIVVIQDQPRPIVQEPLPQQQQQPMIICYLPVWQMQPHMVNYPVAAYALSPATEHSPRLDPMPENQKNAT</sequence>
<dbReference type="AlphaFoldDB" id="A0A8T2CN82"/>
<dbReference type="EMBL" id="JAEFBJ010000006">
    <property type="protein sequence ID" value="KAG7598334.1"/>
    <property type="molecule type" value="Genomic_DNA"/>
</dbReference>
<evidence type="ECO:0000259" key="2">
    <source>
        <dbReference type="SMART" id="SM00666"/>
    </source>
</evidence>
<reference evidence="3 4" key="1">
    <citation type="submission" date="2020-12" db="EMBL/GenBank/DDBJ databases">
        <title>Concerted genomic and epigenomic changes stabilize Arabidopsis allopolyploids.</title>
        <authorList>
            <person name="Chen Z."/>
        </authorList>
    </citation>
    <scope>NUCLEOTIDE SEQUENCE [LARGE SCALE GENOMIC DNA]</scope>
    <source>
        <strain evidence="3">As9502</strain>
        <tissue evidence="3">Leaf</tissue>
    </source>
</reference>
<feature type="compositionally biased region" description="Basic and acidic residues" evidence="1">
    <location>
        <begin position="163"/>
        <end position="173"/>
    </location>
</feature>
<dbReference type="SMART" id="SM00666">
    <property type="entry name" value="PB1"/>
    <property type="match status" value="1"/>
</dbReference>
<dbReference type="PANTHER" id="PTHR31066">
    <property type="entry name" value="OS05G0427100 PROTEIN-RELATED"/>
    <property type="match status" value="1"/>
</dbReference>
<keyword evidence="4" id="KW-1185">Reference proteome</keyword>
<dbReference type="OrthoDB" id="774308at2759"/>
<dbReference type="InterPro" id="IPR000270">
    <property type="entry name" value="PB1_dom"/>
</dbReference>
<feature type="region of interest" description="Disordered" evidence="1">
    <location>
        <begin position="163"/>
        <end position="199"/>
    </location>
</feature>
<dbReference type="InterPro" id="IPR053198">
    <property type="entry name" value="Gynoecium_Dev_Regulator"/>
</dbReference>
<gene>
    <name evidence="3" type="ORF">ISN44_As06g026090</name>
</gene>
<dbReference type="CDD" id="cd06410">
    <property type="entry name" value="PB1_UP2"/>
    <property type="match status" value="1"/>
</dbReference>
<feature type="domain" description="PB1" evidence="2">
    <location>
        <begin position="26"/>
        <end position="111"/>
    </location>
</feature>
<dbReference type="Proteomes" id="UP000694251">
    <property type="component" value="Chromosome 6"/>
</dbReference>
<evidence type="ECO:0000313" key="4">
    <source>
        <dbReference type="Proteomes" id="UP000694251"/>
    </source>
</evidence>
<dbReference type="PANTHER" id="PTHR31066:SF83">
    <property type="entry name" value="OCTICOSAPEPTIDE_PHOX_BEM1P FAMILY PROTEIN"/>
    <property type="match status" value="1"/>
</dbReference>
<evidence type="ECO:0000256" key="1">
    <source>
        <dbReference type="SAM" id="MobiDB-lite"/>
    </source>
</evidence>
<proteinExistence type="predicted"/>
<accession>A0A8T2CN82</accession>
<comment type="caution">
    <text evidence="3">The sequence shown here is derived from an EMBL/GenBank/DDBJ whole genome shotgun (WGS) entry which is preliminary data.</text>
</comment>
<name>A0A8T2CN82_ARASU</name>
<evidence type="ECO:0000313" key="3">
    <source>
        <dbReference type="EMBL" id="KAG7598334.1"/>
    </source>
</evidence>
<protein>
    <submittedName>
        <fullName evidence="3">PB1 domain</fullName>
    </submittedName>
</protein>
<organism evidence="3 4">
    <name type="scientific">Arabidopsis suecica</name>
    <name type="common">Swedish thale-cress</name>
    <name type="synonym">Cardaminopsis suecica</name>
    <dbReference type="NCBI Taxonomy" id="45249"/>
    <lineage>
        <taxon>Eukaryota</taxon>
        <taxon>Viridiplantae</taxon>
        <taxon>Streptophyta</taxon>
        <taxon>Embryophyta</taxon>
        <taxon>Tracheophyta</taxon>
        <taxon>Spermatophyta</taxon>
        <taxon>Magnoliopsida</taxon>
        <taxon>eudicotyledons</taxon>
        <taxon>Gunneridae</taxon>
        <taxon>Pentapetalae</taxon>
        <taxon>rosids</taxon>
        <taxon>malvids</taxon>
        <taxon>Brassicales</taxon>
        <taxon>Brassicaceae</taxon>
        <taxon>Camelineae</taxon>
        <taxon>Arabidopsis</taxon>
    </lineage>
</organism>
<dbReference type="Pfam" id="PF00564">
    <property type="entry name" value="PB1"/>
    <property type="match status" value="1"/>
</dbReference>